<organism evidence="1 2">
    <name type="scientific">Ascobolus immersus RN42</name>
    <dbReference type="NCBI Taxonomy" id="1160509"/>
    <lineage>
        <taxon>Eukaryota</taxon>
        <taxon>Fungi</taxon>
        <taxon>Dikarya</taxon>
        <taxon>Ascomycota</taxon>
        <taxon>Pezizomycotina</taxon>
        <taxon>Pezizomycetes</taxon>
        <taxon>Pezizales</taxon>
        <taxon>Ascobolaceae</taxon>
        <taxon>Ascobolus</taxon>
    </lineage>
</organism>
<evidence type="ECO:0000313" key="1">
    <source>
        <dbReference type="EMBL" id="RPA76974.1"/>
    </source>
</evidence>
<dbReference type="AlphaFoldDB" id="A0A3N4I556"/>
<name>A0A3N4I556_ASCIM</name>
<reference evidence="1 2" key="1">
    <citation type="journal article" date="2018" name="Nat. Ecol. Evol.">
        <title>Pezizomycetes genomes reveal the molecular basis of ectomycorrhizal truffle lifestyle.</title>
        <authorList>
            <person name="Murat C."/>
            <person name="Payen T."/>
            <person name="Noel B."/>
            <person name="Kuo A."/>
            <person name="Morin E."/>
            <person name="Chen J."/>
            <person name="Kohler A."/>
            <person name="Krizsan K."/>
            <person name="Balestrini R."/>
            <person name="Da Silva C."/>
            <person name="Montanini B."/>
            <person name="Hainaut M."/>
            <person name="Levati E."/>
            <person name="Barry K.W."/>
            <person name="Belfiori B."/>
            <person name="Cichocki N."/>
            <person name="Clum A."/>
            <person name="Dockter R.B."/>
            <person name="Fauchery L."/>
            <person name="Guy J."/>
            <person name="Iotti M."/>
            <person name="Le Tacon F."/>
            <person name="Lindquist E.A."/>
            <person name="Lipzen A."/>
            <person name="Malagnac F."/>
            <person name="Mello A."/>
            <person name="Molinier V."/>
            <person name="Miyauchi S."/>
            <person name="Poulain J."/>
            <person name="Riccioni C."/>
            <person name="Rubini A."/>
            <person name="Sitrit Y."/>
            <person name="Splivallo R."/>
            <person name="Traeger S."/>
            <person name="Wang M."/>
            <person name="Zifcakova L."/>
            <person name="Wipf D."/>
            <person name="Zambonelli A."/>
            <person name="Paolocci F."/>
            <person name="Nowrousian M."/>
            <person name="Ottonello S."/>
            <person name="Baldrian P."/>
            <person name="Spatafora J.W."/>
            <person name="Henrissat B."/>
            <person name="Nagy L.G."/>
            <person name="Aury J.M."/>
            <person name="Wincker P."/>
            <person name="Grigoriev I.V."/>
            <person name="Bonfante P."/>
            <person name="Martin F.M."/>
        </authorList>
    </citation>
    <scope>NUCLEOTIDE SEQUENCE [LARGE SCALE GENOMIC DNA]</scope>
    <source>
        <strain evidence="1 2">RN42</strain>
    </source>
</reference>
<accession>A0A3N4I556</accession>
<evidence type="ECO:0000313" key="2">
    <source>
        <dbReference type="Proteomes" id="UP000275078"/>
    </source>
</evidence>
<proteinExistence type="predicted"/>
<sequence length="393" mass="45226">MEQSQLHPPNLNLPHVLGIDDLQERCWFTSLDEPGEGAGAGEEDWELYRAFLRGQRFADKRPVWATVVDSNGIPSYPEVDPYPDYTAMLDYKVAKEEAFSALYETIRGVDKFSDPEPDCVVWVFGDGSLPYSVACAWYDAVEEQLALLPKELADDYWDGGIVDPRKSAKERAFLRELDSMNIPYRVLHRDPYKPCMWLRLPGLHKPKEELLKHLTNATSIDREKLWIPTDPVRNVMGLKLPGMERCTSSAMNKPTEGAGEEDWESYRAFLGEARYEVDPPVWKPYYDSRYTLTYPSWDSDPYPKYTAWLDLEREKEQAFAEMYKKLGPLDLLDEDPETGCVLRGYIDGYEAFYVPCASYDAVNEQLALMPKEFSDGYWERSGEQLVDPRKVAL</sequence>
<dbReference type="EMBL" id="ML119734">
    <property type="protein sequence ID" value="RPA76974.1"/>
    <property type="molecule type" value="Genomic_DNA"/>
</dbReference>
<gene>
    <name evidence="1" type="ORF">BJ508DRAFT_330644</name>
</gene>
<protein>
    <submittedName>
        <fullName evidence="1">Uncharacterized protein</fullName>
    </submittedName>
</protein>
<keyword evidence="2" id="KW-1185">Reference proteome</keyword>
<dbReference type="Proteomes" id="UP000275078">
    <property type="component" value="Unassembled WGS sequence"/>
</dbReference>